<dbReference type="InterPro" id="IPR050330">
    <property type="entry name" value="Bact_OuterMem_StrucFunc"/>
</dbReference>
<feature type="compositionally biased region" description="Basic and acidic residues" evidence="5">
    <location>
        <begin position="40"/>
        <end position="50"/>
    </location>
</feature>
<accession>A0ABR5YEE9</accession>
<feature type="region of interest" description="Disordered" evidence="5">
    <location>
        <begin position="193"/>
        <end position="222"/>
    </location>
</feature>
<organism evidence="7 8">
    <name type="scientific">Sphingomonas hankookensis</name>
    <dbReference type="NCBI Taxonomy" id="563996"/>
    <lineage>
        <taxon>Bacteria</taxon>
        <taxon>Pseudomonadati</taxon>
        <taxon>Pseudomonadota</taxon>
        <taxon>Alphaproteobacteria</taxon>
        <taxon>Sphingomonadales</taxon>
        <taxon>Sphingomonadaceae</taxon>
        <taxon>Sphingomonas</taxon>
    </lineage>
</organism>
<gene>
    <name evidence="7" type="ORF">AVT10_10350</name>
</gene>
<reference evidence="8" key="1">
    <citation type="submission" date="2016-01" db="EMBL/GenBank/DDBJ databases">
        <title>Draft genome of Chromobacterium sp. F49.</title>
        <authorList>
            <person name="Hong K.W."/>
        </authorList>
    </citation>
    <scope>NUCLEOTIDE SEQUENCE [LARGE SCALE GENOMIC DNA]</scope>
    <source>
        <strain evidence="8">CN3</strain>
    </source>
</reference>
<proteinExistence type="predicted"/>
<dbReference type="Pfam" id="PF00691">
    <property type="entry name" value="OmpA"/>
    <property type="match status" value="1"/>
</dbReference>
<dbReference type="InterPro" id="IPR006664">
    <property type="entry name" value="OMP_bac"/>
</dbReference>
<evidence type="ECO:0000313" key="8">
    <source>
        <dbReference type="Proteomes" id="UP000076609"/>
    </source>
</evidence>
<evidence type="ECO:0000256" key="2">
    <source>
        <dbReference type="ARBA" id="ARBA00023136"/>
    </source>
</evidence>
<evidence type="ECO:0000256" key="3">
    <source>
        <dbReference type="ARBA" id="ARBA00023237"/>
    </source>
</evidence>
<dbReference type="Gene3D" id="3.30.1330.60">
    <property type="entry name" value="OmpA-like domain"/>
    <property type="match status" value="1"/>
</dbReference>
<keyword evidence="2 4" id="KW-0472">Membrane</keyword>
<dbReference type="InterPro" id="IPR006665">
    <property type="entry name" value="OmpA-like"/>
</dbReference>
<evidence type="ECO:0000256" key="5">
    <source>
        <dbReference type="SAM" id="MobiDB-lite"/>
    </source>
</evidence>
<dbReference type="EMBL" id="LQQO01000005">
    <property type="protein sequence ID" value="KZE17721.1"/>
    <property type="molecule type" value="Genomic_DNA"/>
</dbReference>
<sequence length="222" mass="23272">MAALIATPALAGQAPAARTPTVEGYLCTFAGKCDGATPDRVTRDAPDTRGFRLARPGEGSEASSATPAPVARTQRRPARGAVAERSGRSGRSVGTRAYAAAAAPTANPGSGRRADLMIGFELNSDRLTPQGEAAAQVFARSLLMPELQGRRFRIEGHTDERGGRGINVPLSVRRAQRVADYLIARGVAPSRLETRGFGSSQPLPGRSATSPANRRVEAELIS</sequence>
<keyword evidence="3" id="KW-0998">Cell outer membrane</keyword>
<dbReference type="PANTHER" id="PTHR30329">
    <property type="entry name" value="STATOR ELEMENT OF FLAGELLAR MOTOR COMPLEX"/>
    <property type="match status" value="1"/>
</dbReference>
<comment type="caution">
    <text evidence="7">The sequence shown here is derived from an EMBL/GenBank/DDBJ whole genome shotgun (WGS) entry which is preliminary data.</text>
</comment>
<dbReference type="PROSITE" id="PS51123">
    <property type="entry name" value="OMPA_2"/>
    <property type="match status" value="1"/>
</dbReference>
<comment type="subcellular location">
    <subcellularLocation>
        <location evidence="1">Cell outer membrane</location>
    </subcellularLocation>
</comment>
<dbReference type="Proteomes" id="UP000076609">
    <property type="component" value="Unassembled WGS sequence"/>
</dbReference>
<feature type="compositionally biased region" description="Polar residues" evidence="5">
    <location>
        <begin position="197"/>
        <end position="212"/>
    </location>
</feature>
<evidence type="ECO:0000259" key="6">
    <source>
        <dbReference type="PROSITE" id="PS51123"/>
    </source>
</evidence>
<keyword evidence="8" id="KW-1185">Reference proteome</keyword>
<dbReference type="PRINTS" id="PR01021">
    <property type="entry name" value="OMPADOMAIN"/>
</dbReference>
<evidence type="ECO:0000256" key="1">
    <source>
        <dbReference type="ARBA" id="ARBA00004442"/>
    </source>
</evidence>
<protein>
    <recommendedName>
        <fullName evidence="6">OmpA-like domain-containing protein</fullName>
    </recommendedName>
</protein>
<evidence type="ECO:0000256" key="4">
    <source>
        <dbReference type="PROSITE-ProRule" id="PRU00473"/>
    </source>
</evidence>
<dbReference type="RefSeq" id="WP_066688732.1">
    <property type="nucleotide sequence ID" value="NZ_LQQO01000005.1"/>
</dbReference>
<name>A0ABR5YEE9_9SPHN</name>
<feature type="region of interest" description="Disordered" evidence="5">
    <location>
        <begin position="36"/>
        <end position="110"/>
    </location>
</feature>
<feature type="compositionally biased region" description="Low complexity" evidence="5">
    <location>
        <begin position="79"/>
        <end position="106"/>
    </location>
</feature>
<evidence type="ECO:0000313" key="7">
    <source>
        <dbReference type="EMBL" id="KZE17721.1"/>
    </source>
</evidence>
<dbReference type="InterPro" id="IPR036737">
    <property type="entry name" value="OmpA-like_sf"/>
</dbReference>
<dbReference type="CDD" id="cd07185">
    <property type="entry name" value="OmpA_C-like"/>
    <property type="match status" value="1"/>
</dbReference>
<feature type="domain" description="OmpA-like" evidence="6">
    <location>
        <begin position="107"/>
        <end position="222"/>
    </location>
</feature>
<dbReference type="SUPFAM" id="SSF103088">
    <property type="entry name" value="OmpA-like"/>
    <property type="match status" value="1"/>
</dbReference>
<dbReference type="PANTHER" id="PTHR30329:SF21">
    <property type="entry name" value="LIPOPROTEIN YIAD-RELATED"/>
    <property type="match status" value="1"/>
</dbReference>